<sequence length="312" mass="35886">MPSQKQAKLPVIDFSGNNLKSYWASTCHKVRQALEEYGCFVALYEKVSSDLDNDVFDSLVELFDLPLQSKLKNVSEKPYHGYFGQNPWMPLNESMGIEDAQVHRRTQSFTNLMWPSGNQNFCKSIHSYSKMVSELDCLVESMVFESYGVKKYFDSHIKSTKNLLRLIKYNEPKKGGVNNIGAMSHTDKSFITILHQNDVKGLEIETKDGRWIDFEPFPSSFVVMAGEASTAWSNGRIYSPFHRVIMKEGKDRYSLGMFSFNRGTIQTPKELVDEEHPLQFKPFDHLSFLRFYSTDEGQKHHCTIKAYCGLSF</sequence>
<dbReference type="InterPro" id="IPR050231">
    <property type="entry name" value="Iron_ascorbate_oxido_reductase"/>
</dbReference>
<proteinExistence type="inferred from homology"/>
<gene>
    <name evidence="9" type="ORF">CIPAW_15G108900</name>
</gene>
<comment type="function">
    <text evidence="6">Probable 2-oxoglutarate-dependent dioxygenase that may be involved in glucosinolates biosynthesis. May play a role in the production of aliphatic glucosinolates.</text>
</comment>
<name>A0A8T1NDM9_CARIL</name>
<comment type="caution">
    <text evidence="9">The sequence shown here is derived from an EMBL/GenBank/DDBJ whole genome shotgun (WGS) entry which is preliminary data.</text>
</comment>
<protein>
    <recommendedName>
        <fullName evidence="8">Fe2OG dioxygenase domain-containing protein</fullName>
    </recommendedName>
</protein>
<dbReference type="GO" id="GO:0051213">
    <property type="term" value="F:dioxygenase activity"/>
    <property type="evidence" value="ECO:0007669"/>
    <property type="project" value="UniProtKB-KW"/>
</dbReference>
<dbReference type="InterPro" id="IPR044861">
    <property type="entry name" value="IPNS-like_FE2OG_OXY"/>
</dbReference>
<evidence type="ECO:0000256" key="5">
    <source>
        <dbReference type="ARBA" id="ARBA00023004"/>
    </source>
</evidence>
<organism evidence="9 10">
    <name type="scientific">Carya illinoinensis</name>
    <name type="common">Pecan</name>
    <dbReference type="NCBI Taxonomy" id="32201"/>
    <lineage>
        <taxon>Eukaryota</taxon>
        <taxon>Viridiplantae</taxon>
        <taxon>Streptophyta</taxon>
        <taxon>Embryophyta</taxon>
        <taxon>Tracheophyta</taxon>
        <taxon>Spermatophyta</taxon>
        <taxon>Magnoliopsida</taxon>
        <taxon>eudicotyledons</taxon>
        <taxon>Gunneridae</taxon>
        <taxon>Pentapetalae</taxon>
        <taxon>rosids</taxon>
        <taxon>fabids</taxon>
        <taxon>Fagales</taxon>
        <taxon>Juglandaceae</taxon>
        <taxon>Carya</taxon>
    </lineage>
</organism>
<dbReference type="PANTHER" id="PTHR47990">
    <property type="entry name" value="2-OXOGLUTARATE (2OG) AND FE(II)-DEPENDENT OXYGENASE SUPERFAMILY PROTEIN-RELATED"/>
    <property type="match status" value="1"/>
</dbReference>
<evidence type="ECO:0000256" key="1">
    <source>
        <dbReference type="ARBA" id="ARBA00008056"/>
    </source>
</evidence>
<keyword evidence="3" id="KW-0223">Dioxygenase</keyword>
<dbReference type="OrthoDB" id="288590at2759"/>
<accession>A0A8T1NDM9</accession>
<keyword evidence="2 7" id="KW-0479">Metal-binding</keyword>
<dbReference type="GO" id="GO:0046872">
    <property type="term" value="F:metal ion binding"/>
    <property type="evidence" value="ECO:0007669"/>
    <property type="project" value="UniProtKB-KW"/>
</dbReference>
<dbReference type="FunFam" id="2.60.120.330:FF:000022">
    <property type="entry name" value="Probable 2-oxoglutarate-dependent dioxygenase AOP1.2"/>
    <property type="match status" value="1"/>
</dbReference>
<evidence type="ECO:0000256" key="4">
    <source>
        <dbReference type="ARBA" id="ARBA00023002"/>
    </source>
</evidence>
<evidence type="ECO:0000259" key="8">
    <source>
        <dbReference type="PROSITE" id="PS51471"/>
    </source>
</evidence>
<reference evidence="9" key="1">
    <citation type="submission" date="2020-12" db="EMBL/GenBank/DDBJ databases">
        <title>WGS assembly of Carya illinoinensis cv. Pawnee.</title>
        <authorList>
            <person name="Platts A."/>
            <person name="Shu S."/>
            <person name="Wright S."/>
            <person name="Barry K."/>
            <person name="Edger P."/>
            <person name="Pires J.C."/>
            <person name="Schmutz J."/>
        </authorList>
    </citation>
    <scope>NUCLEOTIDE SEQUENCE</scope>
    <source>
        <tissue evidence="9">Leaf</tissue>
    </source>
</reference>
<comment type="similarity">
    <text evidence="1 7">Belongs to the iron/ascorbate-dependent oxidoreductase family.</text>
</comment>
<dbReference type="Pfam" id="PF14226">
    <property type="entry name" value="DIOX_N"/>
    <property type="match status" value="1"/>
</dbReference>
<evidence type="ECO:0000313" key="10">
    <source>
        <dbReference type="Proteomes" id="UP000811609"/>
    </source>
</evidence>
<dbReference type="Proteomes" id="UP000811609">
    <property type="component" value="Chromosome 15"/>
</dbReference>
<dbReference type="SUPFAM" id="SSF51197">
    <property type="entry name" value="Clavaminate synthase-like"/>
    <property type="match status" value="1"/>
</dbReference>
<evidence type="ECO:0000256" key="2">
    <source>
        <dbReference type="ARBA" id="ARBA00022723"/>
    </source>
</evidence>
<keyword evidence="10" id="KW-1185">Reference proteome</keyword>
<dbReference type="InterPro" id="IPR005123">
    <property type="entry name" value="Oxoglu/Fe-dep_dioxygenase_dom"/>
</dbReference>
<keyword evidence="5 7" id="KW-0408">Iron</keyword>
<dbReference type="Gene3D" id="2.60.120.330">
    <property type="entry name" value="B-lactam Antibiotic, Isopenicillin N Synthase, Chain"/>
    <property type="match status" value="1"/>
</dbReference>
<dbReference type="Pfam" id="PF03171">
    <property type="entry name" value="2OG-FeII_Oxy"/>
    <property type="match status" value="1"/>
</dbReference>
<keyword evidence="4 7" id="KW-0560">Oxidoreductase</keyword>
<evidence type="ECO:0000313" key="9">
    <source>
        <dbReference type="EMBL" id="KAG6627184.1"/>
    </source>
</evidence>
<evidence type="ECO:0000256" key="7">
    <source>
        <dbReference type="RuleBase" id="RU003682"/>
    </source>
</evidence>
<dbReference type="PROSITE" id="PS51471">
    <property type="entry name" value="FE2OG_OXY"/>
    <property type="match status" value="1"/>
</dbReference>
<evidence type="ECO:0000256" key="3">
    <source>
        <dbReference type="ARBA" id="ARBA00022964"/>
    </source>
</evidence>
<dbReference type="InterPro" id="IPR027443">
    <property type="entry name" value="IPNS-like_sf"/>
</dbReference>
<dbReference type="EMBL" id="CM031823">
    <property type="protein sequence ID" value="KAG6627184.1"/>
    <property type="molecule type" value="Genomic_DNA"/>
</dbReference>
<dbReference type="AlphaFoldDB" id="A0A8T1NDM9"/>
<feature type="domain" description="Fe2OG dioxygenase" evidence="8">
    <location>
        <begin position="160"/>
        <end position="263"/>
    </location>
</feature>
<evidence type="ECO:0000256" key="6">
    <source>
        <dbReference type="ARBA" id="ARBA00057022"/>
    </source>
</evidence>
<dbReference type="InterPro" id="IPR026992">
    <property type="entry name" value="DIOX_N"/>
</dbReference>